<evidence type="ECO:0008006" key="4">
    <source>
        <dbReference type="Google" id="ProtNLM"/>
    </source>
</evidence>
<feature type="compositionally biased region" description="Basic and acidic residues" evidence="1">
    <location>
        <begin position="100"/>
        <end position="112"/>
    </location>
</feature>
<accession>A0A4S8L6I9</accession>
<feature type="region of interest" description="Disordered" evidence="1">
    <location>
        <begin position="92"/>
        <end position="164"/>
    </location>
</feature>
<evidence type="ECO:0000313" key="2">
    <source>
        <dbReference type="EMBL" id="THU84209.1"/>
    </source>
</evidence>
<dbReference type="EMBL" id="ML179614">
    <property type="protein sequence ID" value="THU84209.1"/>
    <property type="molecule type" value="Genomic_DNA"/>
</dbReference>
<dbReference type="Proteomes" id="UP000297245">
    <property type="component" value="Unassembled WGS sequence"/>
</dbReference>
<evidence type="ECO:0000313" key="3">
    <source>
        <dbReference type="Proteomes" id="UP000297245"/>
    </source>
</evidence>
<evidence type="ECO:0000256" key="1">
    <source>
        <dbReference type="SAM" id="MobiDB-lite"/>
    </source>
</evidence>
<feature type="compositionally biased region" description="Basic and acidic residues" evidence="1">
    <location>
        <begin position="36"/>
        <end position="71"/>
    </location>
</feature>
<protein>
    <recommendedName>
        <fullName evidence="4">BRCT domain-containing protein</fullName>
    </recommendedName>
</protein>
<dbReference type="AlphaFoldDB" id="A0A4S8L6I9"/>
<sequence length="164" mass="18382">MTPSENLLLNAIQETNREIRRVIVTKMWVRDIVDGGLDKELSPHPRTGVEEGTKTNKDHNKDDDKGEEHHNGPLKSADASIRVTINDDIWESGLSQELPRLGDDALKRESKKATPAPNLNAMTSKMSNDYQDAVIGQLRTDDEPQFCPKKGDYPTQDDNFAQVT</sequence>
<proteinExistence type="predicted"/>
<organism evidence="2 3">
    <name type="scientific">Dendrothele bispora (strain CBS 962.96)</name>
    <dbReference type="NCBI Taxonomy" id="1314807"/>
    <lineage>
        <taxon>Eukaryota</taxon>
        <taxon>Fungi</taxon>
        <taxon>Dikarya</taxon>
        <taxon>Basidiomycota</taxon>
        <taxon>Agaricomycotina</taxon>
        <taxon>Agaricomycetes</taxon>
        <taxon>Agaricomycetidae</taxon>
        <taxon>Agaricales</taxon>
        <taxon>Agaricales incertae sedis</taxon>
        <taxon>Dendrothele</taxon>
    </lineage>
</organism>
<feature type="compositionally biased region" description="Polar residues" evidence="1">
    <location>
        <begin position="120"/>
        <end position="130"/>
    </location>
</feature>
<reference evidence="2 3" key="1">
    <citation type="journal article" date="2019" name="Nat. Ecol. Evol.">
        <title>Megaphylogeny resolves global patterns of mushroom evolution.</title>
        <authorList>
            <person name="Varga T."/>
            <person name="Krizsan K."/>
            <person name="Foldi C."/>
            <person name="Dima B."/>
            <person name="Sanchez-Garcia M."/>
            <person name="Sanchez-Ramirez S."/>
            <person name="Szollosi G.J."/>
            <person name="Szarkandi J.G."/>
            <person name="Papp V."/>
            <person name="Albert L."/>
            <person name="Andreopoulos W."/>
            <person name="Angelini C."/>
            <person name="Antonin V."/>
            <person name="Barry K.W."/>
            <person name="Bougher N.L."/>
            <person name="Buchanan P."/>
            <person name="Buyck B."/>
            <person name="Bense V."/>
            <person name="Catcheside P."/>
            <person name="Chovatia M."/>
            <person name="Cooper J."/>
            <person name="Damon W."/>
            <person name="Desjardin D."/>
            <person name="Finy P."/>
            <person name="Geml J."/>
            <person name="Haridas S."/>
            <person name="Hughes K."/>
            <person name="Justo A."/>
            <person name="Karasinski D."/>
            <person name="Kautmanova I."/>
            <person name="Kiss B."/>
            <person name="Kocsube S."/>
            <person name="Kotiranta H."/>
            <person name="LaButti K.M."/>
            <person name="Lechner B.E."/>
            <person name="Liimatainen K."/>
            <person name="Lipzen A."/>
            <person name="Lukacs Z."/>
            <person name="Mihaltcheva S."/>
            <person name="Morgado L.N."/>
            <person name="Niskanen T."/>
            <person name="Noordeloos M.E."/>
            <person name="Ohm R.A."/>
            <person name="Ortiz-Santana B."/>
            <person name="Ovrebo C."/>
            <person name="Racz N."/>
            <person name="Riley R."/>
            <person name="Savchenko A."/>
            <person name="Shiryaev A."/>
            <person name="Soop K."/>
            <person name="Spirin V."/>
            <person name="Szebenyi C."/>
            <person name="Tomsovsky M."/>
            <person name="Tulloss R.E."/>
            <person name="Uehling J."/>
            <person name="Grigoriev I.V."/>
            <person name="Vagvolgyi C."/>
            <person name="Papp T."/>
            <person name="Martin F.M."/>
            <person name="Miettinen O."/>
            <person name="Hibbett D.S."/>
            <person name="Nagy L.G."/>
        </authorList>
    </citation>
    <scope>NUCLEOTIDE SEQUENCE [LARGE SCALE GENOMIC DNA]</scope>
    <source>
        <strain evidence="2 3">CBS 962.96</strain>
    </source>
</reference>
<keyword evidence="3" id="KW-1185">Reference proteome</keyword>
<gene>
    <name evidence="2" type="ORF">K435DRAFT_870504</name>
</gene>
<feature type="region of interest" description="Disordered" evidence="1">
    <location>
        <begin position="36"/>
        <end position="80"/>
    </location>
</feature>
<dbReference type="OrthoDB" id="10261782at2759"/>
<name>A0A4S8L6I9_DENBC</name>